<reference evidence="3 4" key="1">
    <citation type="submission" date="2024-02" db="EMBL/GenBank/DDBJ databases">
        <title>Discinaceae phylogenomics.</title>
        <authorList>
            <person name="Dirks A.C."/>
            <person name="James T.Y."/>
        </authorList>
    </citation>
    <scope>NUCLEOTIDE SEQUENCE [LARGE SCALE GENOMIC DNA]</scope>
    <source>
        <strain evidence="3 4">ACD0624</strain>
    </source>
</reference>
<dbReference type="EMBL" id="JBBBZM010000184">
    <property type="protein sequence ID" value="KAL0632153.1"/>
    <property type="molecule type" value="Genomic_DNA"/>
</dbReference>
<evidence type="ECO:0000313" key="4">
    <source>
        <dbReference type="Proteomes" id="UP001447188"/>
    </source>
</evidence>
<accession>A0ABR3G8L1</accession>
<gene>
    <name evidence="3" type="ORF">Q9L58_008987</name>
</gene>
<dbReference type="Proteomes" id="UP001447188">
    <property type="component" value="Unassembled WGS sequence"/>
</dbReference>
<keyword evidence="4" id="KW-1185">Reference proteome</keyword>
<keyword evidence="2" id="KW-0812">Transmembrane</keyword>
<protein>
    <submittedName>
        <fullName evidence="3">Uncharacterized protein</fullName>
    </submittedName>
</protein>
<keyword evidence="2" id="KW-1133">Transmembrane helix</keyword>
<comment type="caution">
    <text evidence="3">The sequence shown here is derived from an EMBL/GenBank/DDBJ whole genome shotgun (WGS) entry which is preliminary data.</text>
</comment>
<feature type="region of interest" description="Disordered" evidence="1">
    <location>
        <begin position="1"/>
        <end position="24"/>
    </location>
</feature>
<sequence length="523" mass="58739">MDTASTAAENLQGSSTANPTSHTPAEGSYEAYVLGLIPHWPHLRIVTDFMSSNHTYMPTPFTKIMFKTDIRVIDVKYLNGYTAENNHFFSVDQLRQYLNKVTTGFYRRFIMVEDLSAEVIEFLGSTFNLDPEFFAQHLSDWWINHQGLSSSENPLYQFGSSSWKLGFQHFKFQRAYDWQGEGYMGGSRFWQPYILQGTKPEVLVSEGFSAFSPGRQSGGGAYTGIYLFDRILDLKAPQLYAGTRGLYTKPAFKVAQPRLSDSAHQPVEQGRLEWHHKSLRDEAAERIIDSTPSNSSPVINSPYPTVELEIPLRVLLSSWVLVANILNRKLCGLEDQIASNVWGDSPSNAVFLNQLVKLRKHALESIDSLERTHFALSSNLTNQWKYAELQADAMQLISEFKKIAARGDTNSSAFLGKSAVEETQKTYAQVEMMKRLTMLAFVFVPITSVATVLIIQDSWPWTKYLILAGLSIPITVLTLLLSREPGGLRPHQGLNGKKLAVTPIIPLDGNQKAESYKMPGGYL</sequence>
<evidence type="ECO:0000256" key="1">
    <source>
        <dbReference type="SAM" id="MobiDB-lite"/>
    </source>
</evidence>
<evidence type="ECO:0000256" key="2">
    <source>
        <dbReference type="SAM" id="Phobius"/>
    </source>
</evidence>
<feature type="transmembrane region" description="Helical" evidence="2">
    <location>
        <begin position="436"/>
        <end position="455"/>
    </location>
</feature>
<keyword evidence="2" id="KW-0472">Membrane</keyword>
<feature type="compositionally biased region" description="Polar residues" evidence="1">
    <location>
        <begin position="1"/>
        <end position="23"/>
    </location>
</feature>
<evidence type="ECO:0000313" key="3">
    <source>
        <dbReference type="EMBL" id="KAL0632153.1"/>
    </source>
</evidence>
<feature type="transmembrane region" description="Helical" evidence="2">
    <location>
        <begin position="461"/>
        <end position="481"/>
    </location>
</feature>
<organism evidence="3 4">
    <name type="scientific">Discina gigas</name>
    <dbReference type="NCBI Taxonomy" id="1032678"/>
    <lineage>
        <taxon>Eukaryota</taxon>
        <taxon>Fungi</taxon>
        <taxon>Dikarya</taxon>
        <taxon>Ascomycota</taxon>
        <taxon>Pezizomycotina</taxon>
        <taxon>Pezizomycetes</taxon>
        <taxon>Pezizales</taxon>
        <taxon>Discinaceae</taxon>
        <taxon>Discina</taxon>
    </lineage>
</organism>
<proteinExistence type="predicted"/>
<name>A0ABR3G8L1_9PEZI</name>